<reference evidence="2 3" key="1">
    <citation type="submission" date="2015-02" db="EMBL/GenBank/DDBJ databases">
        <title>Draft genome of a novel marine cyanobacterium (Chroococcales) isolated from South Atlantic Ocean.</title>
        <authorList>
            <person name="Rigonato J."/>
            <person name="Alvarenga D.O."/>
            <person name="Branco L.H."/>
            <person name="Varani A.M."/>
            <person name="Brandini F.P."/>
            <person name="Fiore M.F."/>
        </authorList>
    </citation>
    <scope>NUCLEOTIDE SEQUENCE [LARGE SCALE GENOMIC DNA]</scope>
    <source>
        <strain evidence="2 3">CENA595</strain>
    </source>
</reference>
<comment type="caution">
    <text evidence="2">The sequence shown here is derived from an EMBL/GenBank/DDBJ whole genome shotgun (WGS) entry which is preliminary data.</text>
</comment>
<dbReference type="RefSeq" id="WP_045056841.1">
    <property type="nucleotide sequence ID" value="NZ_CAWMDP010000031.1"/>
</dbReference>
<proteinExistence type="predicted"/>
<feature type="compositionally biased region" description="Polar residues" evidence="1">
    <location>
        <begin position="67"/>
        <end position="83"/>
    </location>
</feature>
<dbReference type="STRING" id="1618023.UH38_22030"/>
<feature type="region of interest" description="Disordered" evidence="1">
    <location>
        <begin position="67"/>
        <end position="103"/>
    </location>
</feature>
<sequence length="103" mass="11676">MDFQTTAINRQRKQRITLDIDVIGDEIDFAKCEQIADSFVAFISQVWWLADPKFEFSCSSKVTVQAPRQKNHQQVQLPNTNGNGRAKQPAKMQPILSQAGVKQ</sequence>
<keyword evidence="3" id="KW-1185">Reference proteome</keyword>
<dbReference type="OrthoDB" id="9881437at2"/>
<dbReference type="EMBL" id="JYON01000034">
    <property type="protein sequence ID" value="KJH69791.1"/>
    <property type="molecule type" value="Genomic_DNA"/>
</dbReference>
<protein>
    <submittedName>
        <fullName evidence="2">Uncharacterized protein</fullName>
    </submittedName>
</protein>
<gene>
    <name evidence="2" type="ORF">UH38_22030</name>
</gene>
<name>A0A0D8ZRH2_9CYAN</name>
<dbReference type="AlphaFoldDB" id="A0A0D8ZRH2"/>
<dbReference type="Proteomes" id="UP000032452">
    <property type="component" value="Unassembled WGS sequence"/>
</dbReference>
<evidence type="ECO:0000313" key="3">
    <source>
        <dbReference type="Proteomes" id="UP000032452"/>
    </source>
</evidence>
<evidence type="ECO:0000313" key="2">
    <source>
        <dbReference type="EMBL" id="KJH69791.1"/>
    </source>
</evidence>
<evidence type="ECO:0000256" key="1">
    <source>
        <dbReference type="SAM" id="MobiDB-lite"/>
    </source>
</evidence>
<organism evidence="2 3">
    <name type="scientific">Aliterella atlantica CENA595</name>
    <dbReference type="NCBI Taxonomy" id="1618023"/>
    <lineage>
        <taxon>Bacteria</taxon>
        <taxon>Bacillati</taxon>
        <taxon>Cyanobacteriota</taxon>
        <taxon>Cyanophyceae</taxon>
        <taxon>Chroococcidiopsidales</taxon>
        <taxon>Aliterellaceae</taxon>
        <taxon>Aliterella</taxon>
    </lineage>
</organism>
<accession>A0A0D8ZRH2</accession>